<dbReference type="CDD" id="cd03443">
    <property type="entry name" value="PaaI_thioesterase"/>
    <property type="match status" value="2"/>
</dbReference>
<dbReference type="Pfam" id="PF03061">
    <property type="entry name" value="4HBT"/>
    <property type="match status" value="1"/>
</dbReference>
<dbReference type="PANTHER" id="PTHR21660">
    <property type="entry name" value="THIOESTERASE SUPERFAMILY MEMBER-RELATED"/>
    <property type="match status" value="1"/>
</dbReference>
<dbReference type="GO" id="GO:0047617">
    <property type="term" value="F:fatty acyl-CoA hydrolase activity"/>
    <property type="evidence" value="ECO:0007669"/>
    <property type="project" value="InterPro"/>
</dbReference>
<comment type="similarity">
    <text evidence="1">Belongs to the thioesterase PaaI family.</text>
</comment>
<dbReference type="InterPro" id="IPR039298">
    <property type="entry name" value="ACOT13"/>
</dbReference>
<accession>A0A6J7K584</accession>
<dbReference type="SUPFAM" id="SSF54637">
    <property type="entry name" value="Thioesterase/thiol ester dehydrase-isomerase"/>
    <property type="match status" value="2"/>
</dbReference>
<name>A0A6J7K584_9ZZZZ</name>
<proteinExistence type="inferred from homology"/>
<sequence length="294" mass="31740">MKPDFHNPHFGRLVAQYSRIDILETTLPEGPVTLRGTVDIPEIFLDEHRVLHSGILTTLADIIGGFTCGLAALPLWIVSTDLNISRFRFAIRGPLELNTQILRVGKSSAVAGVTLTDTGSDNALIANAVVSSALLAPPDGMPERERPFRFAASDPESLPDLRVLEFFRVTVEAHDTVSIDINDDLRNPWGIVHGGTIATLVAATAEHFGLSLPSSTAGESSAETPFYAQDTVLRFLRPGRVGPLIGVARLVGERIDGACVEVTIRDSGSDDRVAAEAVVTLRRFRESDPLRSQA</sequence>
<dbReference type="PANTHER" id="PTHR21660:SF1">
    <property type="entry name" value="ACYL-COENZYME A THIOESTERASE 13"/>
    <property type="match status" value="1"/>
</dbReference>
<feature type="domain" description="Thioesterase" evidence="3">
    <location>
        <begin position="50"/>
        <end position="119"/>
    </location>
</feature>
<keyword evidence="2" id="KW-0378">Hydrolase</keyword>
<dbReference type="InterPro" id="IPR029069">
    <property type="entry name" value="HotDog_dom_sf"/>
</dbReference>
<dbReference type="InterPro" id="IPR006683">
    <property type="entry name" value="Thioestr_dom"/>
</dbReference>
<dbReference type="Gene3D" id="3.10.129.10">
    <property type="entry name" value="Hotdog Thioesterase"/>
    <property type="match status" value="2"/>
</dbReference>
<evidence type="ECO:0000256" key="1">
    <source>
        <dbReference type="ARBA" id="ARBA00008324"/>
    </source>
</evidence>
<protein>
    <submittedName>
        <fullName evidence="4">Unannotated protein</fullName>
    </submittedName>
</protein>
<evidence type="ECO:0000259" key="3">
    <source>
        <dbReference type="Pfam" id="PF03061"/>
    </source>
</evidence>
<evidence type="ECO:0000313" key="4">
    <source>
        <dbReference type="EMBL" id="CAB4950049.1"/>
    </source>
</evidence>
<reference evidence="4" key="1">
    <citation type="submission" date="2020-05" db="EMBL/GenBank/DDBJ databases">
        <authorList>
            <person name="Chiriac C."/>
            <person name="Salcher M."/>
            <person name="Ghai R."/>
            <person name="Kavagutti S V."/>
        </authorList>
    </citation>
    <scope>NUCLEOTIDE SEQUENCE</scope>
</reference>
<organism evidence="4">
    <name type="scientific">freshwater metagenome</name>
    <dbReference type="NCBI Taxonomy" id="449393"/>
    <lineage>
        <taxon>unclassified sequences</taxon>
        <taxon>metagenomes</taxon>
        <taxon>ecological metagenomes</taxon>
    </lineage>
</organism>
<dbReference type="EMBL" id="CAFBNL010000026">
    <property type="protein sequence ID" value="CAB4950049.1"/>
    <property type="molecule type" value="Genomic_DNA"/>
</dbReference>
<evidence type="ECO:0000256" key="2">
    <source>
        <dbReference type="ARBA" id="ARBA00022801"/>
    </source>
</evidence>
<gene>
    <name evidence="4" type="ORF">UFOPK3789_00622</name>
</gene>
<dbReference type="AlphaFoldDB" id="A0A6J7K584"/>